<comment type="caution">
    <text evidence="1">The sequence shown here is derived from an EMBL/GenBank/DDBJ whole genome shotgun (WGS) entry which is preliminary data.</text>
</comment>
<evidence type="ECO:0000313" key="1">
    <source>
        <dbReference type="EMBL" id="CAE7929021.1"/>
    </source>
</evidence>
<name>A0A813BZ02_9DINO</name>
<dbReference type="EMBL" id="CAJNJA010081055">
    <property type="protein sequence ID" value="CAE7929021.1"/>
    <property type="molecule type" value="Genomic_DNA"/>
</dbReference>
<dbReference type="Proteomes" id="UP000601435">
    <property type="component" value="Unassembled WGS sequence"/>
</dbReference>
<proteinExistence type="predicted"/>
<reference evidence="1" key="1">
    <citation type="submission" date="2021-02" db="EMBL/GenBank/DDBJ databases">
        <authorList>
            <person name="Dougan E. K."/>
            <person name="Rhodes N."/>
            <person name="Thang M."/>
            <person name="Chan C."/>
        </authorList>
    </citation>
    <scope>NUCLEOTIDE SEQUENCE</scope>
</reference>
<dbReference type="OrthoDB" id="438741at2759"/>
<evidence type="ECO:0000313" key="2">
    <source>
        <dbReference type="Proteomes" id="UP000601435"/>
    </source>
</evidence>
<dbReference type="AlphaFoldDB" id="A0A813BZ02"/>
<sequence length="119" mass="13779">MADEGDKAVQVKEVVEETVQTAQETELLDEVLQQALETVQKSRERRKCKRQLWVEDQFLKFPWLSTAFLTELLPKSSSWFLPKTDWEKEACTARRVLRLLTTVRFGLKLRQLAAAKGGQ</sequence>
<accession>A0A813BZ02</accession>
<organism evidence="1 2">
    <name type="scientific">Symbiodinium necroappetens</name>
    <dbReference type="NCBI Taxonomy" id="1628268"/>
    <lineage>
        <taxon>Eukaryota</taxon>
        <taxon>Sar</taxon>
        <taxon>Alveolata</taxon>
        <taxon>Dinophyceae</taxon>
        <taxon>Suessiales</taxon>
        <taxon>Symbiodiniaceae</taxon>
        <taxon>Symbiodinium</taxon>
    </lineage>
</organism>
<protein>
    <submittedName>
        <fullName evidence="1">Uncharacterized protein</fullName>
    </submittedName>
</protein>
<keyword evidence="2" id="KW-1185">Reference proteome</keyword>
<gene>
    <name evidence="1" type="ORF">SNEC2469_LOCUS32250</name>
</gene>